<sequence length="121" mass="13727">MNTNAIQIFRPCHAALNFNSKPRHAALNTIRVIERDGDPWWVAKDVCDALGLSDVSMSVATLDDDEKLTQVMLVSGQRRCVWLINEPGLYSLILRSRKPEAKAFKRWIIHKACFKPHLLSG</sequence>
<dbReference type="PROSITE" id="PS51750">
    <property type="entry name" value="BRO_N"/>
    <property type="match status" value="1"/>
</dbReference>
<evidence type="ECO:0000313" key="3">
    <source>
        <dbReference type="Proteomes" id="UP001205919"/>
    </source>
</evidence>
<comment type="caution">
    <text evidence="2">The sequence shown here is derived from an EMBL/GenBank/DDBJ whole genome shotgun (WGS) entry which is preliminary data.</text>
</comment>
<accession>A0AAW5K2U6</accession>
<dbReference type="AlphaFoldDB" id="A0AAW5K2U6"/>
<gene>
    <name evidence="2" type="ORF">NE630_07155</name>
</gene>
<evidence type="ECO:0000259" key="1">
    <source>
        <dbReference type="PROSITE" id="PS51750"/>
    </source>
</evidence>
<dbReference type="Proteomes" id="UP001205919">
    <property type="component" value="Unassembled WGS sequence"/>
</dbReference>
<protein>
    <submittedName>
        <fullName evidence="2">Bro-N domain-containing protein</fullName>
    </submittedName>
</protein>
<evidence type="ECO:0000313" key="2">
    <source>
        <dbReference type="EMBL" id="MCQ4814206.1"/>
    </source>
</evidence>
<dbReference type="PANTHER" id="PTHR36180:SF2">
    <property type="entry name" value="BRO FAMILY PROTEIN"/>
    <property type="match status" value="1"/>
</dbReference>
<organism evidence="2 3">
    <name type="scientific">Cloacibacillus evryensis</name>
    <dbReference type="NCBI Taxonomy" id="508460"/>
    <lineage>
        <taxon>Bacteria</taxon>
        <taxon>Thermotogati</taxon>
        <taxon>Synergistota</taxon>
        <taxon>Synergistia</taxon>
        <taxon>Synergistales</taxon>
        <taxon>Synergistaceae</taxon>
        <taxon>Cloacibacillus</taxon>
    </lineage>
</organism>
<feature type="domain" description="Bro-N" evidence="1">
    <location>
        <begin position="24"/>
        <end position="121"/>
    </location>
</feature>
<reference evidence="2 3" key="1">
    <citation type="submission" date="2022-06" db="EMBL/GenBank/DDBJ databases">
        <title>Isolation of gut microbiota from human fecal samples.</title>
        <authorList>
            <person name="Pamer E.G."/>
            <person name="Barat B."/>
            <person name="Waligurski E."/>
            <person name="Medina S."/>
            <person name="Paddock L."/>
            <person name="Mostad J."/>
        </authorList>
    </citation>
    <scope>NUCLEOTIDE SEQUENCE [LARGE SCALE GENOMIC DNA]</scope>
    <source>
        <strain evidence="2 3">DFI.9.90</strain>
    </source>
</reference>
<dbReference type="Pfam" id="PF02498">
    <property type="entry name" value="Bro-N"/>
    <property type="match status" value="1"/>
</dbReference>
<dbReference type="RefSeq" id="WP_083829606.1">
    <property type="nucleotide sequence ID" value="NZ_JANFYT010000013.1"/>
</dbReference>
<dbReference type="EMBL" id="JANFYT010000013">
    <property type="protein sequence ID" value="MCQ4814206.1"/>
    <property type="molecule type" value="Genomic_DNA"/>
</dbReference>
<name>A0AAW5K2U6_9BACT</name>
<dbReference type="InterPro" id="IPR003497">
    <property type="entry name" value="BRO_N_domain"/>
</dbReference>
<dbReference type="SMART" id="SM01040">
    <property type="entry name" value="Bro-N"/>
    <property type="match status" value="1"/>
</dbReference>
<proteinExistence type="predicted"/>
<dbReference type="PANTHER" id="PTHR36180">
    <property type="entry name" value="DNA-BINDING PROTEIN-RELATED-RELATED"/>
    <property type="match status" value="1"/>
</dbReference>
<keyword evidence="3" id="KW-1185">Reference proteome</keyword>